<organism evidence="2 3">
    <name type="scientific">Phoxinus phoxinus</name>
    <name type="common">Eurasian minnow</name>
    <dbReference type="NCBI Taxonomy" id="58324"/>
    <lineage>
        <taxon>Eukaryota</taxon>
        <taxon>Metazoa</taxon>
        <taxon>Chordata</taxon>
        <taxon>Craniata</taxon>
        <taxon>Vertebrata</taxon>
        <taxon>Euteleostomi</taxon>
        <taxon>Actinopterygii</taxon>
        <taxon>Neopterygii</taxon>
        <taxon>Teleostei</taxon>
        <taxon>Ostariophysi</taxon>
        <taxon>Cypriniformes</taxon>
        <taxon>Leuciscidae</taxon>
        <taxon>Phoxininae</taxon>
        <taxon>Phoxinus</taxon>
    </lineage>
</organism>
<evidence type="ECO:0000256" key="1">
    <source>
        <dbReference type="SAM" id="MobiDB-lite"/>
    </source>
</evidence>
<comment type="caution">
    <text evidence="2">The sequence shown here is derived from an EMBL/GenBank/DDBJ whole genome shotgun (WGS) entry which is preliminary data.</text>
</comment>
<evidence type="ECO:0000313" key="2">
    <source>
        <dbReference type="EMBL" id="KAK7165792.1"/>
    </source>
</evidence>
<evidence type="ECO:0000313" key="3">
    <source>
        <dbReference type="Proteomes" id="UP001364617"/>
    </source>
</evidence>
<reference evidence="2 3" key="1">
    <citation type="submission" date="2024-02" db="EMBL/GenBank/DDBJ databases">
        <title>Chromosome-level genome assembly of the Eurasian Minnow (Phoxinus phoxinus).</title>
        <authorList>
            <person name="Oriowo T.O."/>
            <person name="Martin S."/>
            <person name="Stange M."/>
            <person name="Chrysostomakis Y."/>
            <person name="Brown T."/>
            <person name="Winkler S."/>
            <person name="Kukowka S."/>
            <person name="Myers E.W."/>
            <person name="Bohne A."/>
        </authorList>
    </citation>
    <scope>NUCLEOTIDE SEQUENCE [LARGE SCALE GENOMIC DNA]</scope>
    <source>
        <strain evidence="2">ZFMK-TIS-60720</strain>
        <tissue evidence="2">Whole Organism</tissue>
    </source>
</reference>
<dbReference type="Proteomes" id="UP001364617">
    <property type="component" value="Unassembled WGS sequence"/>
</dbReference>
<dbReference type="AlphaFoldDB" id="A0AAN9D7E5"/>
<proteinExistence type="predicted"/>
<feature type="region of interest" description="Disordered" evidence="1">
    <location>
        <begin position="1"/>
        <end position="26"/>
    </location>
</feature>
<dbReference type="EMBL" id="JAYKXH010000006">
    <property type="protein sequence ID" value="KAK7165792.1"/>
    <property type="molecule type" value="Genomic_DNA"/>
</dbReference>
<name>A0AAN9D7E5_9TELE</name>
<accession>A0AAN9D7E5</accession>
<protein>
    <submittedName>
        <fullName evidence="2">Uncharacterized protein</fullName>
    </submittedName>
</protein>
<gene>
    <name evidence="2" type="ORF">R3I93_005769</name>
</gene>
<sequence length="79" mass="9114">MASKLSLREFDSQRPKSDVSRHHKDENYKTNAWHSMTAAFHQISENDASRDPSLPQSFLAQQRMSAALKRIRLCKDKPS</sequence>
<keyword evidence="3" id="KW-1185">Reference proteome</keyword>